<evidence type="ECO:0000256" key="2">
    <source>
        <dbReference type="ARBA" id="ARBA00023125"/>
    </source>
</evidence>
<dbReference type="GO" id="GO:0003700">
    <property type="term" value="F:DNA-binding transcription factor activity"/>
    <property type="evidence" value="ECO:0007669"/>
    <property type="project" value="TreeGrafter"/>
</dbReference>
<dbReference type="SUPFAM" id="SSF46689">
    <property type="entry name" value="Homeodomain-like"/>
    <property type="match status" value="1"/>
</dbReference>
<dbReference type="PROSITE" id="PS50977">
    <property type="entry name" value="HTH_TETR_2"/>
    <property type="match status" value="1"/>
</dbReference>
<dbReference type="PANTHER" id="PTHR30055">
    <property type="entry name" value="HTH-TYPE TRANSCRIPTIONAL REGULATOR RUTR"/>
    <property type="match status" value="1"/>
</dbReference>
<dbReference type="Proteomes" id="UP000321571">
    <property type="component" value="Unassembled WGS sequence"/>
</dbReference>
<protein>
    <submittedName>
        <fullName evidence="6">TetR/AcrR family transcriptional regulator</fullName>
    </submittedName>
</protein>
<dbReference type="EMBL" id="VDUX01000005">
    <property type="protein sequence ID" value="TXL58013.1"/>
    <property type="molecule type" value="Genomic_DNA"/>
</dbReference>
<dbReference type="Gene3D" id="1.10.10.60">
    <property type="entry name" value="Homeodomain-like"/>
    <property type="match status" value="1"/>
</dbReference>
<keyword evidence="3" id="KW-0804">Transcription</keyword>
<dbReference type="SUPFAM" id="SSF48498">
    <property type="entry name" value="Tetracyclin repressor-like, C-terminal domain"/>
    <property type="match status" value="1"/>
</dbReference>
<dbReference type="Pfam" id="PF00440">
    <property type="entry name" value="TetR_N"/>
    <property type="match status" value="1"/>
</dbReference>
<gene>
    <name evidence="6" type="ORF">FHP06_11840</name>
</gene>
<dbReference type="InterPro" id="IPR009057">
    <property type="entry name" value="Homeodomain-like_sf"/>
</dbReference>
<dbReference type="InterPro" id="IPR001647">
    <property type="entry name" value="HTH_TetR"/>
</dbReference>
<evidence type="ECO:0000256" key="1">
    <source>
        <dbReference type="ARBA" id="ARBA00023015"/>
    </source>
</evidence>
<evidence type="ECO:0000256" key="3">
    <source>
        <dbReference type="ARBA" id="ARBA00023163"/>
    </source>
</evidence>
<organism evidence="6 7">
    <name type="scientific">Aeromicrobium terrae</name>
    <dbReference type="NCBI Taxonomy" id="2498846"/>
    <lineage>
        <taxon>Bacteria</taxon>
        <taxon>Bacillati</taxon>
        <taxon>Actinomycetota</taxon>
        <taxon>Actinomycetes</taxon>
        <taxon>Propionibacteriales</taxon>
        <taxon>Nocardioidaceae</taxon>
        <taxon>Aeromicrobium</taxon>
    </lineage>
</organism>
<keyword evidence="7" id="KW-1185">Reference proteome</keyword>
<dbReference type="GO" id="GO:0045892">
    <property type="term" value="P:negative regulation of DNA-templated transcription"/>
    <property type="evidence" value="ECO:0007669"/>
    <property type="project" value="InterPro"/>
</dbReference>
<keyword evidence="2 4" id="KW-0238">DNA-binding</keyword>
<keyword evidence="1" id="KW-0805">Transcription regulation</keyword>
<comment type="caution">
    <text evidence="6">The sequence shown here is derived from an EMBL/GenBank/DDBJ whole genome shotgun (WGS) entry which is preliminary data.</text>
</comment>
<feature type="domain" description="HTH tetR-type" evidence="5">
    <location>
        <begin position="41"/>
        <end position="101"/>
    </location>
</feature>
<dbReference type="InterPro" id="IPR004111">
    <property type="entry name" value="Repressor_TetR_C"/>
</dbReference>
<dbReference type="Pfam" id="PF02909">
    <property type="entry name" value="TetR_C_1"/>
    <property type="match status" value="1"/>
</dbReference>
<dbReference type="Gene3D" id="1.10.357.10">
    <property type="entry name" value="Tetracycline Repressor, domain 2"/>
    <property type="match status" value="1"/>
</dbReference>
<name>A0A5C8NGH7_9ACTN</name>
<dbReference type="OrthoDB" id="329481at2"/>
<evidence type="ECO:0000313" key="7">
    <source>
        <dbReference type="Proteomes" id="UP000321571"/>
    </source>
</evidence>
<evidence type="ECO:0000313" key="6">
    <source>
        <dbReference type="EMBL" id="TXL58013.1"/>
    </source>
</evidence>
<sequence length="246" mass="26651">MVYDTNSFFRGVRMADESTLPRGVRALWHGPETGRRGPKPTTSVQEIAEHAIALADAEGLEAASLAAVASRLGLTTMSLYRYVDSRDDLRAVMVDVAMGPLTLTRRSWRRRLEEWAHADFAQLMAHPWILDVHDPEPPVGPNMLAWTDAGMGVLLDAGLDPQTASSSLLAVDGLARHSAQIVRQYSVSGADAAWANRLREVVDADRLPALHAVLTAGALEDEDGLETDLDVGLGLLLDGIAARLER</sequence>
<reference evidence="6 7" key="1">
    <citation type="submission" date="2019-06" db="EMBL/GenBank/DDBJ databases">
        <title>Aeromicrobium sp. nov., isolated from a maize field.</title>
        <authorList>
            <person name="Lin S.-Y."/>
            <person name="Tsai C.-F."/>
            <person name="Young C.-C."/>
        </authorList>
    </citation>
    <scope>NUCLEOTIDE SEQUENCE [LARGE SCALE GENOMIC DNA]</scope>
    <source>
        <strain evidence="6 7">CC-CFT486</strain>
    </source>
</reference>
<accession>A0A5C8NGH7</accession>
<dbReference type="GO" id="GO:0000976">
    <property type="term" value="F:transcription cis-regulatory region binding"/>
    <property type="evidence" value="ECO:0007669"/>
    <property type="project" value="TreeGrafter"/>
</dbReference>
<evidence type="ECO:0000259" key="5">
    <source>
        <dbReference type="PROSITE" id="PS50977"/>
    </source>
</evidence>
<dbReference type="AlphaFoldDB" id="A0A5C8NGH7"/>
<proteinExistence type="predicted"/>
<dbReference type="PANTHER" id="PTHR30055:SF151">
    <property type="entry name" value="TRANSCRIPTIONAL REGULATORY PROTEIN"/>
    <property type="match status" value="1"/>
</dbReference>
<evidence type="ECO:0000256" key="4">
    <source>
        <dbReference type="PROSITE-ProRule" id="PRU00335"/>
    </source>
</evidence>
<dbReference type="InterPro" id="IPR036271">
    <property type="entry name" value="Tet_transcr_reg_TetR-rel_C_sf"/>
</dbReference>
<dbReference type="InterPro" id="IPR050109">
    <property type="entry name" value="HTH-type_TetR-like_transc_reg"/>
</dbReference>
<feature type="DNA-binding region" description="H-T-H motif" evidence="4">
    <location>
        <begin position="64"/>
        <end position="83"/>
    </location>
</feature>